<organism evidence="2 3">
    <name type="scientific">Roseovarius mucosus DSM 17069</name>
    <dbReference type="NCBI Taxonomy" id="1288298"/>
    <lineage>
        <taxon>Bacteria</taxon>
        <taxon>Pseudomonadati</taxon>
        <taxon>Pseudomonadota</taxon>
        <taxon>Alphaproteobacteria</taxon>
        <taxon>Rhodobacterales</taxon>
        <taxon>Roseobacteraceae</taxon>
        <taxon>Roseovarius</taxon>
    </lineage>
</organism>
<dbReference type="HOGENOM" id="CLU_205889_1_0_5"/>
<dbReference type="InterPro" id="IPR041649">
    <property type="entry name" value="NepR"/>
</dbReference>
<dbReference type="STRING" id="215743.ROSMUCSMR3_03075"/>
<dbReference type="eggNOG" id="ENOG5033GKR">
    <property type="taxonomic scope" value="Bacteria"/>
</dbReference>
<accession>A0A0A0HIK0</accession>
<proteinExistence type="predicted"/>
<dbReference type="EMBL" id="AONH01000013">
    <property type="protein sequence ID" value="KGM87652.1"/>
    <property type="molecule type" value="Genomic_DNA"/>
</dbReference>
<evidence type="ECO:0000313" key="2">
    <source>
        <dbReference type="EMBL" id="KGM87652.1"/>
    </source>
</evidence>
<protein>
    <recommendedName>
        <fullName evidence="1">Anti-sigma factor NepR domain-containing protein</fullName>
    </recommendedName>
</protein>
<dbReference type="PATRIC" id="fig|1288298.3.peg.2400"/>
<gene>
    <name evidence="2" type="ORF">rosmuc_02388</name>
</gene>
<reference evidence="2 3" key="1">
    <citation type="submission" date="2013-01" db="EMBL/GenBank/DDBJ databases">
        <authorList>
            <person name="Fiebig A."/>
            <person name="Goeker M."/>
            <person name="Klenk H.-P.P."/>
        </authorList>
    </citation>
    <scope>NUCLEOTIDE SEQUENCE [LARGE SCALE GENOMIC DNA]</scope>
    <source>
        <strain evidence="2 3">DSM 17069</strain>
    </source>
</reference>
<feature type="domain" description="Anti-sigma factor NepR" evidence="1">
    <location>
        <begin position="13"/>
        <end position="44"/>
    </location>
</feature>
<comment type="caution">
    <text evidence="2">The sequence shown here is derived from an EMBL/GenBank/DDBJ whole genome shotgun (WGS) entry which is preliminary data.</text>
</comment>
<evidence type="ECO:0000313" key="3">
    <source>
        <dbReference type="Proteomes" id="UP000030021"/>
    </source>
</evidence>
<sequence length="56" mass="6633">MEKNRRTKKLTETIDENLRRAYADTAKEPVPDRFIKLLEQLREQTDEKQKPSGDDS</sequence>
<dbReference type="Pfam" id="PF18557">
    <property type="entry name" value="NepR"/>
    <property type="match status" value="1"/>
</dbReference>
<name>A0A0A0HIK0_9RHOB</name>
<dbReference type="OrthoDB" id="7875342at2"/>
<dbReference type="AlphaFoldDB" id="A0A0A0HIK0"/>
<dbReference type="Proteomes" id="UP000030021">
    <property type="component" value="Unassembled WGS sequence"/>
</dbReference>
<evidence type="ECO:0000259" key="1">
    <source>
        <dbReference type="Pfam" id="PF18557"/>
    </source>
</evidence>